<dbReference type="Gene3D" id="1.50.10.20">
    <property type="match status" value="1"/>
</dbReference>
<evidence type="ECO:0000256" key="3">
    <source>
        <dbReference type="ARBA" id="ARBA00022741"/>
    </source>
</evidence>
<dbReference type="PROSITE" id="PS50011">
    <property type="entry name" value="PROTEIN_KINASE_DOM"/>
    <property type="match status" value="1"/>
</dbReference>
<dbReference type="SMART" id="SM00220">
    <property type="entry name" value="S_TKc"/>
    <property type="match status" value="1"/>
</dbReference>
<evidence type="ECO:0000313" key="8">
    <source>
        <dbReference type="EMBL" id="KXK62830.1"/>
    </source>
</evidence>
<dbReference type="GO" id="GO:0046872">
    <property type="term" value="F:metal ion binding"/>
    <property type="evidence" value="ECO:0007669"/>
    <property type="project" value="UniProtKB-KW"/>
</dbReference>
<evidence type="ECO:0000313" key="9">
    <source>
        <dbReference type="Proteomes" id="UP000070620"/>
    </source>
</evidence>
<evidence type="ECO:0000259" key="7">
    <source>
        <dbReference type="PROSITE" id="PS50011"/>
    </source>
</evidence>
<dbReference type="SUPFAM" id="SSF56112">
    <property type="entry name" value="Protein kinase-like (PK-like)"/>
    <property type="match status" value="1"/>
</dbReference>
<dbReference type="GO" id="GO:0005524">
    <property type="term" value="F:ATP binding"/>
    <property type="evidence" value="ECO:0007669"/>
    <property type="project" value="UniProtKB-KW"/>
</dbReference>
<evidence type="ECO:0000256" key="2">
    <source>
        <dbReference type="ARBA" id="ARBA00022679"/>
    </source>
</evidence>
<dbReference type="SMART" id="SM01260">
    <property type="entry name" value="LANC_like"/>
    <property type="match status" value="1"/>
</dbReference>
<dbReference type="Pfam" id="PF00069">
    <property type="entry name" value="Pkinase"/>
    <property type="match status" value="1"/>
</dbReference>
<evidence type="ECO:0000256" key="6">
    <source>
        <dbReference type="PIRSR" id="PIRSR607822-1"/>
    </source>
</evidence>
<dbReference type="CDD" id="cd04791">
    <property type="entry name" value="LanC_SerThrkinase"/>
    <property type="match status" value="1"/>
</dbReference>
<dbReference type="EC" id="2.7.11.1" evidence="1"/>
<dbReference type="EMBL" id="LRQV01000013">
    <property type="protein sequence ID" value="KXK62830.1"/>
    <property type="molecule type" value="Genomic_DNA"/>
</dbReference>
<evidence type="ECO:0000256" key="1">
    <source>
        <dbReference type="ARBA" id="ARBA00012513"/>
    </source>
</evidence>
<keyword evidence="2" id="KW-0808">Transferase</keyword>
<dbReference type="InterPro" id="IPR007822">
    <property type="entry name" value="LANC-like"/>
</dbReference>
<dbReference type="GO" id="GO:0031179">
    <property type="term" value="P:peptide modification"/>
    <property type="evidence" value="ECO:0007669"/>
    <property type="project" value="InterPro"/>
</dbReference>
<dbReference type="Gene3D" id="3.30.200.20">
    <property type="entry name" value="Phosphorylase Kinase, domain 1"/>
    <property type="match status" value="1"/>
</dbReference>
<dbReference type="GO" id="GO:0004674">
    <property type="term" value="F:protein serine/threonine kinase activity"/>
    <property type="evidence" value="ECO:0007669"/>
    <property type="project" value="UniProtKB-EC"/>
</dbReference>
<evidence type="ECO:0000256" key="4">
    <source>
        <dbReference type="ARBA" id="ARBA00022777"/>
    </source>
</evidence>
<keyword evidence="6" id="KW-0862">Zinc</keyword>
<sequence length="884" mass="95778">MAARLRADGWRTESRRPWTHVRPAATMSRVQGWKLHVSATVHSADRVLAACAPVLVEAGCEFKYAATGDILRNLNDVRAPRGSSGKFLTAYPVDDEQFRTLAERLDEATEGLAGPRILSDARLRSGSLVHYRYGAFIGLRKLDHDGSYRYLILDPAGNPVDDRRQAFHSPPPWAVPPVPSPAAPPRPTEAVLHSRYRITGAIRHANKGGVYLADDRETGSVVVVKESRPHVATDDHGRDVRDVLRHEAAVLRRLGHLGSVPRLVDLFTDQEHVFLVETHVPGVPLARWVTDRLHRGDGLPLDQWWRMADRLTRLLRAVHGCHVVIRDLSPNNILVDEDGAMTLVDLEMAHFDHGGPPIHEHGGTPGFSAPEQFRAAAPDPSADLYSLGAVLFYLATCTTPDLLRDSPGGRGHDELVAARLGAPHRAVAPPEPVTRLLLALLREDPARRPGLDEVTATIAAHRPTPVPGPVDLWRPPTPEQAYGRLRTLPAAHLDALLDGAVAHLAATVDTAAERLWRSTAFGDDTEPCAVQHGAGGVLAVLSRLHRHRPSPVARRLVGEVADWIIDHLRTQEHRLPGLCFGAAGTALALHDAGTLLDRPGTTQLARALLADLPRRWPNPDVTHGAAGLGTALLLLWRDTGDSRLAQAVTDVADGLVDSVDPDRDLVGWTVPRDFDSALAGYRSYGFGHGTAGIGTFLLAAGQHLGRPDLTELAGRCGQTLVTLAEHRDDTAVWSEAAGKPGLLYHWCNGSSGVGTLFARLYPATGDPGYLRLADRAARAVLRQRWRSGTAYCHGLAGDGDFLLDLAEASGDPLHRAWAEEIACTLYDRRTYRDGHAVLPNETGAQVTAEFGAGLAGHLAFLLRLRYGGPRIFHPPVAATARVPS</sequence>
<dbReference type="PANTHER" id="PTHR43671">
    <property type="entry name" value="SERINE/THREONINE-PROTEIN KINASE NEK"/>
    <property type="match status" value="1"/>
</dbReference>
<organism evidence="8 9">
    <name type="scientific">Micromonospora rosaria</name>
    <dbReference type="NCBI Taxonomy" id="47874"/>
    <lineage>
        <taxon>Bacteria</taxon>
        <taxon>Bacillati</taxon>
        <taxon>Actinomycetota</taxon>
        <taxon>Actinomycetes</taxon>
        <taxon>Micromonosporales</taxon>
        <taxon>Micromonosporaceae</taxon>
        <taxon>Micromonospora</taxon>
    </lineage>
</organism>
<comment type="caution">
    <text evidence="8">The sequence shown here is derived from an EMBL/GenBank/DDBJ whole genome shotgun (WGS) entry which is preliminary data.</text>
</comment>
<feature type="binding site" evidence="6">
    <location>
        <position position="793"/>
    </location>
    <ligand>
        <name>Zn(2+)</name>
        <dbReference type="ChEBI" id="CHEBI:29105"/>
    </ligand>
</feature>
<dbReference type="InterPro" id="IPR057929">
    <property type="entry name" value="RamC_N"/>
</dbReference>
<keyword evidence="4" id="KW-0418">Kinase</keyword>
<gene>
    <name evidence="8" type="ORF">AWW66_06510</name>
</gene>
<dbReference type="NCBIfam" id="NF038150">
    <property type="entry name" value="lanthi_synth_IV"/>
    <property type="match status" value="1"/>
</dbReference>
<dbReference type="Pfam" id="PF25816">
    <property type="entry name" value="RamC_N"/>
    <property type="match status" value="1"/>
</dbReference>
<dbReference type="Pfam" id="PF05147">
    <property type="entry name" value="LANC_like"/>
    <property type="match status" value="1"/>
</dbReference>
<protein>
    <recommendedName>
        <fullName evidence="1">non-specific serine/threonine protein kinase</fullName>
        <ecNumber evidence="1">2.7.11.1</ecNumber>
    </recommendedName>
</protein>
<dbReference type="AlphaFoldDB" id="A0A136PWG7"/>
<dbReference type="InterPro" id="IPR050660">
    <property type="entry name" value="NEK_Ser/Thr_kinase"/>
</dbReference>
<keyword evidence="6" id="KW-0479">Metal-binding</keyword>
<keyword evidence="9" id="KW-1185">Reference proteome</keyword>
<dbReference type="InterPro" id="IPR011009">
    <property type="entry name" value="Kinase-like_dom_sf"/>
</dbReference>
<dbReference type="InterPro" id="IPR000719">
    <property type="entry name" value="Prot_kinase_dom"/>
</dbReference>
<keyword evidence="5" id="KW-0067">ATP-binding</keyword>
<reference evidence="8 9" key="1">
    <citation type="submission" date="2016-01" db="EMBL/GenBank/DDBJ databases">
        <title>Whole genome sequence and analysis of Micromonospora rosaria DSM 803, which can produce antibacterial substance rosamicin.</title>
        <authorList>
            <person name="Yang H."/>
            <person name="He X."/>
            <person name="Zhu D."/>
        </authorList>
    </citation>
    <scope>NUCLEOTIDE SEQUENCE [LARGE SCALE GENOMIC DNA]</scope>
    <source>
        <strain evidence="8 9">DSM 803</strain>
    </source>
</reference>
<dbReference type="InterPro" id="IPR058053">
    <property type="entry name" value="RamC_C"/>
</dbReference>
<feature type="binding site" evidence="6">
    <location>
        <position position="792"/>
    </location>
    <ligand>
        <name>Zn(2+)</name>
        <dbReference type="ChEBI" id="CHEBI:29105"/>
    </ligand>
</feature>
<proteinExistence type="predicted"/>
<keyword evidence="3" id="KW-0547">Nucleotide-binding</keyword>
<accession>A0A136PWG7</accession>
<dbReference type="Proteomes" id="UP000070620">
    <property type="component" value="Unassembled WGS sequence"/>
</dbReference>
<feature type="domain" description="Protein kinase" evidence="7">
    <location>
        <begin position="196"/>
        <end position="464"/>
    </location>
</feature>
<name>A0A136PWG7_9ACTN</name>
<evidence type="ECO:0000256" key="5">
    <source>
        <dbReference type="ARBA" id="ARBA00022840"/>
    </source>
</evidence>
<dbReference type="CDD" id="cd14014">
    <property type="entry name" value="STKc_PknB_like"/>
    <property type="match status" value="1"/>
</dbReference>
<feature type="binding site" evidence="6">
    <location>
        <position position="747"/>
    </location>
    <ligand>
        <name>Zn(2+)</name>
        <dbReference type="ChEBI" id="CHEBI:29105"/>
    </ligand>
</feature>
<dbReference type="PRINTS" id="PR01950">
    <property type="entry name" value="LANCSUPER"/>
</dbReference>
<dbReference type="Gene3D" id="1.10.510.10">
    <property type="entry name" value="Transferase(Phosphotransferase) domain 1"/>
    <property type="match status" value="1"/>
</dbReference>
<dbReference type="SUPFAM" id="SSF158745">
    <property type="entry name" value="LanC-like"/>
    <property type="match status" value="1"/>
</dbReference>
<dbReference type="PANTHER" id="PTHR43671:SF13">
    <property type="entry name" value="SERINE_THREONINE-PROTEIN KINASE NEK2"/>
    <property type="match status" value="1"/>
</dbReference>